<dbReference type="RefSeq" id="WP_081947240.1">
    <property type="nucleotide sequence ID" value="NZ_CP008887.1"/>
</dbReference>
<evidence type="ECO:0000313" key="2">
    <source>
        <dbReference type="EMBL" id="AIU70707.1"/>
    </source>
</evidence>
<dbReference type="Pfam" id="PF02811">
    <property type="entry name" value="PHP"/>
    <property type="match status" value="1"/>
</dbReference>
<dbReference type="GO" id="GO:0008270">
    <property type="term" value="F:zinc ion binding"/>
    <property type="evidence" value="ECO:0007669"/>
    <property type="project" value="TreeGrafter"/>
</dbReference>
<dbReference type="AlphaFoldDB" id="A0A097QW41"/>
<proteinExistence type="predicted"/>
<dbReference type="InterPro" id="IPR003141">
    <property type="entry name" value="Pol/His_phosphatase_N"/>
</dbReference>
<protein>
    <recommendedName>
        <fullName evidence="1">Polymerase/histidinol phosphatase N-terminal domain-containing protein</fullName>
    </recommendedName>
</protein>
<gene>
    <name evidence="2" type="ORF">TEU_10375</name>
</gene>
<dbReference type="PANTHER" id="PTHR36928">
    <property type="entry name" value="PHOSPHATASE YCDX-RELATED"/>
    <property type="match status" value="1"/>
</dbReference>
<feature type="domain" description="Polymerase/histidinol phosphatase N-terminal" evidence="1">
    <location>
        <begin position="3"/>
        <end position="75"/>
    </location>
</feature>
<dbReference type="KEGG" id="teu:TEU_10375"/>
<evidence type="ECO:0000313" key="3">
    <source>
        <dbReference type="Proteomes" id="UP000029980"/>
    </source>
</evidence>
<accession>A0A097QW41</accession>
<dbReference type="InterPro" id="IPR016195">
    <property type="entry name" value="Pol/histidinol_Pase-like"/>
</dbReference>
<name>A0A097QW41_9EURY</name>
<dbReference type="GO" id="GO:0005829">
    <property type="term" value="C:cytosol"/>
    <property type="evidence" value="ECO:0007669"/>
    <property type="project" value="TreeGrafter"/>
</dbReference>
<dbReference type="PANTHER" id="PTHR36928:SF1">
    <property type="entry name" value="PHOSPHATASE YCDX-RELATED"/>
    <property type="match status" value="1"/>
</dbReference>
<organism evidence="2 3">
    <name type="scientific">Thermococcus eurythermalis</name>
    <dbReference type="NCBI Taxonomy" id="1505907"/>
    <lineage>
        <taxon>Archaea</taxon>
        <taxon>Methanobacteriati</taxon>
        <taxon>Methanobacteriota</taxon>
        <taxon>Thermococci</taxon>
        <taxon>Thermococcales</taxon>
        <taxon>Thermococcaceae</taxon>
        <taxon>Thermococcus</taxon>
    </lineage>
</organism>
<dbReference type="NCBIfam" id="NF006251">
    <property type="entry name" value="PRK08392.1"/>
    <property type="match status" value="1"/>
</dbReference>
<evidence type="ECO:0000259" key="1">
    <source>
        <dbReference type="SMART" id="SM00481"/>
    </source>
</evidence>
<dbReference type="HOGENOM" id="CLU_061999_1_1_2"/>
<dbReference type="EMBL" id="CP008887">
    <property type="protein sequence ID" value="AIU70707.1"/>
    <property type="molecule type" value="Genomic_DNA"/>
</dbReference>
<dbReference type="Proteomes" id="UP000029980">
    <property type="component" value="Chromosome"/>
</dbReference>
<dbReference type="GO" id="GO:0042578">
    <property type="term" value="F:phosphoric ester hydrolase activity"/>
    <property type="evidence" value="ECO:0007669"/>
    <property type="project" value="TreeGrafter"/>
</dbReference>
<dbReference type="InterPro" id="IPR004013">
    <property type="entry name" value="PHP_dom"/>
</dbReference>
<sequence length="215" mass="23897">MIHDSHTHTLHSDGLGEVFENIAEAERKGLSLVAITDHSHYVLGGSFNAYLSEIRRWAEDSEITVLAGIEANITPNGVDVPAWAAGKLDFVIASVHEWVDRPDQYVELVKTALLDEDVDVIGHFGASFPYIGYPSWDELLELIELAAEKGKAFEISSRYRVPDVDFVRECIKRGVKLTFASDAHRPEKVGNVGWSVSTFRRAGGKLEDLLFAPYL</sequence>
<dbReference type="GeneID" id="25153836"/>
<dbReference type="SUPFAM" id="SSF89550">
    <property type="entry name" value="PHP domain-like"/>
    <property type="match status" value="1"/>
</dbReference>
<keyword evidence="3" id="KW-1185">Reference proteome</keyword>
<dbReference type="InterPro" id="IPR050243">
    <property type="entry name" value="PHP_phosphatase"/>
</dbReference>
<dbReference type="OrthoDB" id="9968at2157"/>
<reference evidence="2 3" key="1">
    <citation type="journal article" date="2015" name="Int. J. Syst. Evol. Microbiol.">
        <title>Thermococcus eurythermalis sp. nov., a conditional piezophilic hyperthermophilic archaeon with a wide temperature range isolated from an oil-immersed chimney in the Guaymas Basin.</title>
        <authorList>
            <person name="Zhao W."/>
            <person name="Zeng X."/>
            <person name="Xiao X."/>
        </authorList>
    </citation>
    <scope>NUCLEOTIDE SEQUENCE [LARGE SCALE GENOMIC DNA]</scope>
    <source>
        <strain evidence="2 3">A501</strain>
    </source>
</reference>
<dbReference type="SMART" id="SM00481">
    <property type="entry name" value="POLIIIAc"/>
    <property type="match status" value="1"/>
</dbReference>
<dbReference type="STRING" id="1505907.TEU_10375"/>
<dbReference type="Gene3D" id="3.20.20.140">
    <property type="entry name" value="Metal-dependent hydrolases"/>
    <property type="match status" value="1"/>
</dbReference>